<reference evidence="2 3" key="1">
    <citation type="submission" date="2011-02" db="EMBL/GenBank/DDBJ databases">
        <authorList>
            <person name="Weinstock G."/>
            <person name="Sodergren E."/>
            <person name="Clifton S."/>
            <person name="Fulton L."/>
            <person name="Fulton B."/>
            <person name="Courtney L."/>
            <person name="Fronick C."/>
            <person name="Harrison M."/>
            <person name="Strong C."/>
            <person name="Farmer C."/>
            <person name="Delahaunty K."/>
            <person name="Markovic C."/>
            <person name="Hall O."/>
            <person name="Minx P."/>
            <person name="Tomlinson C."/>
            <person name="Mitreva M."/>
            <person name="Hou S."/>
            <person name="Chen J."/>
            <person name="Wollam A."/>
            <person name="Pepin K.H."/>
            <person name="Johnson M."/>
            <person name="Bhonagiri V."/>
            <person name="Zhang X."/>
            <person name="Suruliraj S."/>
            <person name="Warren W."/>
            <person name="Chinwalla A."/>
            <person name="Mardis E.R."/>
            <person name="Wilson R.K."/>
        </authorList>
    </citation>
    <scope>NUCLEOTIDE SEQUENCE [LARGE SCALE GENOMIC DNA]</scope>
    <source>
        <strain evidence="2 3">YIT 12056</strain>
    </source>
</reference>
<dbReference type="SUPFAM" id="SSF109604">
    <property type="entry name" value="HD-domain/PDEase-like"/>
    <property type="match status" value="1"/>
</dbReference>
<dbReference type="InterPro" id="IPR003607">
    <property type="entry name" value="HD/PDEase_dom"/>
</dbReference>
<feature type="domain" description="HD" evidence="1">
    <location>
        <begin position="82"/>
        <end position="194"/>
    </location>
</feature>
<dbReference type="InterPro" id="IPR050135">
    <property type="entry name" value="dGTPase-like"/>
</dbReference>
<dbReference type="PANTHER" id="PTHR11373">
    <property type="entry name" value="DEOXYNUCLEOSIDE TRIPHOSPHATE TRIPHOSPHOHYDROLASE"/>
    <property type="match status" value="1"/>
</dbReference>
<name>A0ABP2KPS2_9BACE</name>
<comment type="caution">
    <text evidence="2">The sequence shown here is derived from an EMBL/GenBank/DDBJ whole genome shotgun (WGS) entry which is preliminary data.</text>
</comment>
<proteinExistence type="predicted"/>
<keyword evidence="3" id="KW-1185">Reference proteome</keyword>
<dbReference type="InterPro" id="IPR045509">
    <property type="entry name" value="HD_assoc_2"/>
</dbReference>
<gene>
    <name evidence="2" type="ORF">HMPREF9445_02580</name>
</gene>
<dbReference type="Proteomes" id="UP000010321">
    <property type="component" value="Unassembled WGS sequence"/>
</dbReference>
<dbReference type="InterPro" id="IPR006674">
    <property type="entry name" value="HD_domain"/>
</dbReference>
<dbReference type="SMART" id="SM00471">
    <property type="entry name" value="HDc"/>
    <property type="match status" value="1"/>
</dbReference>
<sequence length="436" mass="49916">MPAPASLPASHFVISRKQTTFVAKYLAMSYERKIINDPVFGFINIPKGLLYDIVRHPLLQRLTRIKQLGLSSVVYPGAQHTRFQHSLGAFYLMSEAIQQLTAKGNFIFDSEAEAVQAAILMHDIGHGPFSHVLENTIVQGVSHEDISLMLMERINKEMNGQLTLAIQIFKDEYPKRFLHQLVSGQLDMDRLDYLRRDSFYTGVTEGNIGSARIIKMLDVKDDHLVVESKGIYSIENFLTARRLMYWQVYLHKTSVAYEKMLISTLLRAKELAGKGVDLFAPPALKFFLYNDISRETFYNNPDCLENYIQLDDNDLWTALKVWSAHSDKVLSTLSLGMINRNIFKVEISTEPFSEERKKEITRQISKQLDIPLSEAGYFISTPGIEKNMYDPADDSIDILYNDGSTKNIAEASDMLNISLLSKKVKKYYLCYQRLHR</sequence>
<dbReference type="PROSITE" id="PS51831">
    <property type="entry name" value="HD"/>
    <property type="match status" value="1"/>
</dbReference>
<dbReference type="Pfam" id="PF01966">
    <property type="entry name" value="HD"/>
    <property type="match status" value="1"/>
</dbReference>
<dbReference type="Gene3D" id="1.10.3210.10">
    <property type="entry name" value="Hypothetical protein af1432"/>
    <property type="match status" value="1"/>
</dbReference>
<evidence type="ECO:0000259" key="1">
    <source>
        <dbReference type="PROSITE" id="PS51831"/>
    </source>
</evidence>
<organism evidence="2 3">
    <name type="scientific">Bacteroides clarus YIT 12056</name>
    <dbReference type="NCBI Taxonomy" id="762984"/>
    <lineage>
        <taxon>Bacteria</taxon>
        <taxon>Pseudomonadati</taxon>
        <taxon>Bacteroidota</taxon>
        <taxon>Bacteroidia</taxon>
        <taxon>Bacteroidales</taxon>
        <taxon>Bacteroidaceae</taxon>
        <taxon>Bacteroides</taxon>
    </lineage>
</organism>
<dbReference type="CDD" id="cd00077">
    <property type="entry name" value="HDc"/>
    <property type="match status" value="1"/>
</dbReference>
<accession>A0ABP2KPS2</accession>
<protein>
    <submittedName>
        <fullName evidence="2">HD domain protein</fullName>
    </submittedName>
</protein>
<evidence type="ECO:0000313" key="2">
    <source>
        <dbReference type="EMBL" id="EGF50504.1"/>
    </source>
</evidence>
<dbReference type="PANTHER" id="PTHR11373:SF4">
    <property type="entry name" value="DEOXYNUCLEOSIDE TRIPHOSPHATE TRIPHOSPHOHYDROLASE SAMHD1"/>
    <property type="match status" value="1"/>
</dbReference>
<evidence type="ECO:0000313" key="3">
    <source>
        <dbReference type="Proteomes" id="UP000010321"/>
    </source>
</evidence>
<dbReference type="Pfam" id="PF19276">
    <property type="entry name" value="HD_assoc_2"/>
    <property type="match status" value="1"/>
</dbReference>
<dbReference type="EMBL" id="AFBM01000029">
    <property type="protein sequence ID" value="EGF50504.1"/>
    <property type="molecule type" value="Genomic_DNA"/>
</dbReference>